<evidence type="ECO:0000259" key="4">
    <source>
        <dbReference type="SMART" id="SM00382"/>
    </source>
</evidence>
<dbReference type="PANTHER" id="PTHR42759:SF5">
    <property type="entry name" value="METHANOL DEHYDROGENASE REGULATOR"/>
    <property type="match status" value="1"/>
</dbReference>
<dbReference type="SUPFAM" id="SSF52540">
    <property type="entry name" value="P-loop containing nucleoside triphosphate hydrolases"/>
    <property type="match status" value="1"/>
</dbReference>
<dbReference type="PIRSF" id="PIRSF002849">
    <property type="entry name" value="AAA_ATPase_chaperone_MoxR_prd"/>
    <property type="match status" value="1"/>
</dbReference>
<dbReference type="InterPro" id="IPR041628">
    <property type="entry name" value="ChlI/MoxR_AAA_lid"/>
</dbReference>
<dbReference type="PANTHER" id="PTHR42759">
    <property type="entry name" value="MOXR FAMILY PROTEIN"/>
    <property type="match status" value="1"/>
</dbReference>
<dbReference type="SMART" id="SM00382">
    <property type="entry name" value="AAA"/>
    <property type="match status" value="1"/>
</dbReference>
<reference evidence="5 6" key="1">
    <citation type="submission" date="2018-05" db="EMBL/GenBank/DDBJ databases">
        <title>Paenibacillus flagellatus sp. nov., isolated from selenium mineral soil.</title>
        <authorList>
            <person name="Dai X."/>
        </authorList>
    </citation>
    <scope>NUCLEOTIDE SEQUENCE [LARGE SCALE GENOMIC DNA]</scope>
    <source>
        <strain evidence="5 6">DXL2</strain>
    </source>
</reference>
<dbReference type="GO" id="GO:0016887">
    <property type="term" value="F:ATP hydrolysis activity"/>
    <property type="evidence" value="ECO:0007669"/>
    <property type="project" value="InterPro"/>
</dbReference>
<dbReference type="Proteomes" id="UP000247476">
    <property type="component" value="Unassembled WGS sequence"/>
</dbReference>
<protein>
    <submittedName>
        <fullName evidence="5">Magnesium chelatase</fullName>
    </submittedName>
</protein>
<dbReference type="OrthoDB" id="9808397at2"/>
<proteinExistence type="inferred from homology"/>
<dbReference type="Pfam" id="PF07726">
    <property type="entry name" value="AAA_3"/>
    <property type="match status" value="1"/>
</dbReference>
<evidence type="ECO:0000313" key="6">
    <source>
        <dbReference type="Proteomes" id="UP000247476"/>
    </source>
</evidence>
<sequence length="330" mass="36291">MPQGRSASLPFDTPQSFIERIVYHVEKAIVGKRESIESAVVAFLCGGHILLEDVPGVGKTMLVRALAKTVGASFKRIQCTPDLLPSDVTGVSIYNQKTGQFEFRPGPVMANVVLADEMNRASPKTQSALLEAMEEKQLTVDGETYRLPEPFVLLATQNPIEHEGTFPLPEAQLDRFLLKIRLGYPEETHEVDMLGRLQDRHPLDEVKTVLLREEWASLQRDVRQVHVEDTLKQYIVRLLSATRAHPDVALGASPRASFALMRVAQAKAYCAGRGYVVPDDIKSMAVQTIAHRLVLHPDARYTGKTAEAVVKQLIASVPVPAVRAASGGSL</sequence>
<feature type="domain" description="AAA+ ATPase" evidence="4">
    <location>
        <begin position="45"/>
        <end position="186"/>
    </location>
</feature>
<dbReference type="GO" id="GO:0005524">
    <property type="term" value="F:ATP binding"/>
    <property type="evidence" value="ECO:0007669"/>
    <property type="project" value="UniProtKB-KW"/>
</dbReference>
<dbReference type="AlphaFoldDB" id="A0A2V5JVU7"/>
<evidence type="ECO:0000256" key="1">
    <source>
        <dbReference type="ARBA" id="ARBA00022741"/>
    </source>
</evidence>
<comment type="similarity">
    <text evidence="3">Belongs to the MoxR family.</text>
</comment>
<dbReference type="InterPro" id="IPR011703">
    <property type="entry name" value="ATPase_AAA-3"/>
</dbReference>
<comment type="caution">
    <text evidence="5">The sequence shown here is derived from an EMBL/GenBank/DDBJ whole genome shotgun (WGS) entry which is preliminary data.</text>
</comment>
<dbReference type="InterPro" id="IPR003593">
    <property type="entry name" value="AAA+_ATPase"/>
</dbReference>
<keyword evidence="6" id="KW-1185">Reference proteome</keyword>
<evidence type="ECO:0000256" key="2">
    <source>
        <dbReference type="ARBA" id="ARBA00022840"/>
    </source>
</evidence>
<dbReference type="InterPro" id="IPR027417">
    <property type="entry name" value="P-loop_NTPase"/>
</dbReference>
<dbReference type="Gene3D" id="3.40.50.300">
    <property type="entry name" value="P-loop containing nucleotide triphosphate hydrolases"/>
    <property type="match status" value="1"/>
</dbReference>
<dbReference type="RefSeq" id="WP_110843375.1">
    <property type="nucleotide sequence ID" value="NZ_QJVJ01000017.1"/>
</dbReference>
<dbReference type="EMBL" id="QJVJ01000017">
    <property type="protein sequence ID" value="PYI50631.1"/>
    <property type="molecule type" value="Genomic_DNA"/>
</dbReference>
<dbReference type="FunFam" id="3.40.50.300:FF:000640">
    <property type="entry name" value="MoxR family ATPase"/>
    <property type="match status" value="1"/>
</dbReference>
<dbReference type="CDD" id="cd00009">
    <property type="entry name" value="AAA"/>
    <property type="match status" value="1"/>
</dbReference>
<accession>A0A2V5JVU7</accession>
<evidence type="ECO:0000256" key="3">
    <source>
        <dbReference type="ARBA" id="ARBA00061607"/>
    </source>
</evidence>
<keyword evidence="1" id="KW-0547">Nucleotide-binding</keyword>
<evidence type="ECO:0000313" key="5">
    <source>
        <dbReference type="EMBL" id="PYI50631.1"/>
    </source>
</evidence>
<gene>
    <name evidence="5" type="ORF">DLM86_28070</name>
</gene>
<organism evidence="5 6">
    <name type="scientific">Paenibacillus flagellatus</name>
    <dbReference type="NCBI Taxonomy" id="2211139"/>
    <lineage>
        <taxon>Bacteria</taxon>
        <taxon>Bacillati</taxon>
        <taxon>Bacillota</taxon>
        <taxon>Bacilli</taxon>
        <taxon>Bacillales</taxon>
        <taxon>Paenibacillaceae</taxon>
        <taxon>Paenibacillus</taxon>
    </lineage>
</organism>
<keyword evidence="2" id="KW-0067">ATP-binding</keyword>
<dbReference type="Pfam" id="PF17863">
    <property type="entry name" value="AAA_lid_2"/>
    <property type="match status" value="1"/>
</dbReference>
<dbReference type="Gene3D" id="1.10.8.80">
    <property type="entry name" value="Magnesium chelatase subunit I, C-Terminal domain"/>
    <property type="match status" value="1"/>
</dbReference>
<name>A0A2V5JVU7_9BACL</name>
<dbReference type="InterPro" id="IPR050764">
    <property type="entry name" value="CbbQ/NirQ/NorQ/GpvN"/>
</dbReference>